<sequence length="133" mass="14576">MESLVSDEWLRTAVDALVVLVEAAGALVIVVGAAVAFFHFLRVLPKRNPAAFVPVRLTLGRFLALGLEFQLASDVLRTAVAPSFEELGKLAAVAAIRTALNFFLAREIRDEQAMIEHDEKKAQDGHDSRPQRP</sequence>
<name>A0A4P7IJI6_9ACTN</name>
<evidence type="ECO:0000313" key="2">
    <source>
        <dbReference type="EMBL" id="QBX57534.1"/>
    </source>
</evidence>
<keyword evidence="1" id="KW-0812">Transmembrane</keyword>
<evidence type="ECO:0000313" key="3">
    <source>
        <dbReference type="Proteomes" id="UP000294853"/>
    </source>
</evidence>
<feature type="transmembrane region" description="Helical" evidence="1">
    <location>
        <begin position="16"/>
        <end position="41"/>
    </location>
</feature>
<keyword evidence="3" id="KW-1185">Reference proteome</keyword>
<dbReference type="AlphaFoldDB" id="A0A4P7IJI6"/>
<dbReference type="InterPro" id="IPR012427">
    <property type="entry name" value="DUF1622"/>
</dbReference>
<gene>
    <name evidence="2" type="ORF">EXE58_08630</name>
</gene>
<evidence type="ECO:0000256" key="1">
    <source>
        <dbReference type="SAM" id="Phobius"/>
    </source>
</evidence>
<keyword evidence="1" id="KW-1133">Transmembrane helix</keyword>
<reference evidence="2 3" key="1">
    <citation type="submission" date="2019-03" db="EMBL/GenBank/DDBJ databases">
        <title>Three New Species of Nocardioides, Nocardioides euryhalodurans sp. nov., Nocardioides seonyuensis sp. nov. and Nocardioides eburneoflavus sp. nov. Iolated from Soil.</title>
        <authorList>
            <person name="Roh S.G."/>
            <person name="Lee C."/>
            <person name="Kim M.-K."/>
            <person name="Kim S.B."/>
        </authorList>
    </citation>
    <scope>NUCLEOTIDE SEQUENCE [LARGE SCALE GENOMIC DNA]</scope>
    <source>
        <strain evidence="2 3">MMS17-SY207-3</strain>
    </source>
</reference>
<accession>A0A4P7IJI6</accession>
<dbReference type="PANTHER" id="PTHR38468">
    <property type="entry name" value="SLL0939 PROTEIN"/>
    <property type="match status" value="1"/>
</dbReference>
<dbReference type="OrthoDB" id="9812897at2"/>
<proteinExistence type="predicted"/>
<dbReference type="KEGG" id="nsn:EXE58_08630"/>
<keyword evidence="1" id="KW-0472">Membrane</keyword>
<dbReference type="PANTHER" id="PTHR38468:SF1">
    <property type="entry name" value="SLL0939 PROTEIN"/>
    <property type="match status" value="1"/>
</dbReference>
<protein>
    <submittedName>
        <fullName evidence="2">DUF1622 domain-containing protein</fullName>
    </submittedName>
</protein>
<dbReference type="Proteomes" id="UP000294853">
    <property type="component" value="Chromosome"/>
</dbReference>
<dbReference type="EMBL" id="CP038436">
    <property type="protein sequence ID" value="QBX57534.1"/>
    <property type="molecule type" value="Genomic_DNA"/>
</dbReference>
<dbReference type="Pfam" id="PF07784">
    <property type="entry name" value="DUF1622"/>
    <property type="match status" value="1"/>
</dbReference>
<organism evidence="2 3">
    <name type="scientific">Nocardioides seonyuensis</name>
    <dbReference type="NCBI Taxonomy" id="2518371"/>
    <lineage>
        <taxon>Bacteria</taxon>
        <taxon>Bacillati</taxon>
        <taxon>Actinomycetota</taxon>
        <taxon>Actinomycetes</taxon>
        <taxon>Propionibacteriales</taxon>
        <taxon>Nocardioidaceae</taxon>
        <taxon>Nocardioides</taxon>
    </lineage>
</organism>